<dbReference type="CDD" id="cd07043">
    <property type="entry name" value="STAS_anti-anti-sigma_factors"/>
    <property type="match status" value="1"/>
</dbReference>
<dbReference type="KEGG" id="cep:Cri9333_3781"/>
<dbReference type="OrthoDB" id="514124at2"/>
<accession>K9W320</accession>
<reference evidence="4 5" key="1">
    <citation type="submission" date="2012-06" db="EMBL/GenBank/DDBJ databases">
        <title>Finished chromosome of genome of Crinalium epipsammum PCC 9333.</title>
        <authorList>
            <consortium name="US DOE Joint Genome Institute"/>
            <person name="Gugger M."/>
            <person name="Coursin T."/>
            <person name="Rippka R."/>
            <person name="Tandeau De Marsac N."/>
            <person name="Huntemann M."/>
            <person name="Wei C.-L."/>
            <person name="Han J."/>
            <person name="Detter J.C."/>
            <person name="Han C."/>
            <person name="Tapia R."/>
            <person name="Davenport K."/>
            <person name="Daligault H."/>
            <person name="Erkkila T."/>
            <person name="Gu W."/>
            <person name="Munk A.C.C."/>
            <person name="Teshima H."/>
            <person name="Xu Y."/>
            <person name="Chain P."/>
            <person name="Chen A."/>
            <person name="Krypides N."/>
            <person name="Mavromatis K."/>
            <person name="Markowitz V."/>
            <person name="Szeto E."/>
            <person name="Ivanova N."/>
            <person name="Mikhailova N."/>
            <person name="Ovchinnikova G."/>
            <person name="Pagani I."/>
            <person name="Pati A."/>
            <person name="Goodwin L."/>
            <person name="Peters L."/>
            <person name="Pitluck S."/>
            <person name="Woyke T."/>
            <person name="Kerfeld C."/>
        </authorList>
    </citation>
    <scope>NUCLEOTIDE SEQUENCE [LARGE SCALE GENOMIC DNA]</scope>
    <source>
        <strain evidence="4 5">PCC 9333</strain>
    </source>
</reference>
<sequence>MQTMIVKPQVTVFPAKGYVNAANAGRFQRSLTTAVAAPDVSILLLDMEQIEYIDSAGLMTLVSALNLAQSLGRRFSICSVSPAVRMIFELTQLDRVFEIFENKAAFEATLS</sequence>
<dbReference type="PROSITE" id="PS50801">
    <property type="entry name" value="STAS"/>
    <property type="match status" value="1"/>
</dbReference>
<organism evidence="4 5">
    <name type="scientific">Crinalium epipsammum PCC 9333</name>
    <dbReference type="NCBI Taxonomy" id="1173022"/>
    <lineage>
        <taxon>Bacteria</taxon>
        <taxon>Bacillati</taxon>
        <taxon>Cyanobacteriota</taxon>
        <taxon>Cyanophyceae</taxon>
        <taxon>Gomontiellales</taxon>
        <taxon>Gomontiellaceae</taxon>
        <taxon>Crinalium</taxon>
    </lineage>
</organism>
<evidence type="ECO:0000259" key="3">
    <source>
        <dbReference type="PROSITE" id="PS50801"/>
    </source>
</evidence>
<dbReference type="NCBIfam" id="TIGR00377">
    <property type="entry name" value="ant_ant_sig"/>
    <property type="match status" value="1"/>
</dbReference>
<proteinExistence type="inferred from homology"/>
<dbReference type="InterPro" id="IPR002645">
    <property type="entry name" value="STAS_dom"/>
</dbReference>
<dbReference type="HOGENOM" id="CLU_115403_6_1_3"/>
<dbReference type="SUPFAM" id="SSF52091">
    <property type="entry name" value="SpoIIaa-like"/>
    <property type="match status" value="1"/>
</dbReference>
<evidence type="ECO:0000313" key="5">
    <source>
        <dbReference type="Proteomes" id="UP000010472"/>
    </source>
</evidence>
<dbReference type="GO" id="GO:0043856">
    <property type="term" value="F:anti-sigma factor antagonist activity"/>
    <property type="evidence" value="ECO:0007669"/>
    <property type="project" value="InterPro"/>
</dbReference>
<evidence type="ECO:0000256" key="1">
    <source>
        <dbReference type="ARBA" id="ARBA00009013"/>
    </source>
</evidence>
<dbReference type="InterPro" id="IPR003658">
    <property type="entry name" value="Anti-sigma_ant"/>
</dbReference>
<dbReference type="STRING" id="1173022.Cri9333_3781"/>
<name>K9W320_9CYAN</name>
<dbReference type="Proteomes" id="UP000010472">
    <property type="component" value="Chromosome"/>
</dbReference>
<dbReference type="AlphaFoldDB" id="K9W320"/>
<dbReference type="Gene3D" id="3.30.750.24">
    <property type="entry name" value="STAS domain"/>
    <property type="match status" value="1"/>
</dbReference>
<dbReference type="InterPro" id="IPR036513">
    <property type="entry name" value="STAS_dom_sf"/>
</dbReference>
<dbReference type="PANTHER" id="PTHR33495:SF2">
    <property type="entry name" value="ANTI-SIGMA FACTOR ANTAGONIST TM_1081-RELATED"/>
    <property type="match status" value="1"/>
</dbReference>
<gene>
    <name evidence="4" type="ORF">Cri9333_3781</name>
</gene>
<feature type="domain" description="STAS" evidence="3">
    <location>
        <begin position="1"/>
        <end position="111"/>
    </location>
</feature>
<dbReference type="PANTHER" id="PTHR33495">
    <property type="entry name" value="ANTI-SIGMA FACTOR ANTAGONIST TM_1081-RELATED-RELATED"/>
    <property type="match status" value="1"/>
</dbReference>
<evidence type="ECO:0000256" key="2">
    <source>
        <dbReference type="RuleBase" id="RU003749"/>
    </source>
</evidence>
<dbReference type="Pfam" id="PF01740">
    <property type="entry name" value="STAS"/>
    <property type="match status" value="1"/>
</dbReference>
<comment type="similarity">
    <text evidence="1 2">Belongs to the anti-sigma-factor antagonist family.</text>
</comment>
<protein>
    <recommendedName>
        <fullName evidence="2">Anti-sigma factor antagonist</fullName>
    </recommendedName>
</protein>
<dbReference type="RefSeq" id="WP_015204692.1">
    <property type="nucleotide sequence ID" value="NC_019753.1"/>
</dbReference>
<dbReference type="eggNOG" id="COG1366">
    <property type="taxonomic scope" value="Bacteria"/>
</dbReference>
<evidence type="ECO:0000313" key="4">
    <source>
        <dbReference type="EMBL" id="AFZ14591.1"/>
    </source>
</evidence>
<keyword evidence="5" id="KW-1185">Reference proteome</keyword>
<dbReference type="EMBL" id="CP003620">
    <property type="protein sequence ID" value="AFZ14591.1"/>
    <property type="molecule type" value="Genomic_DNA"/>
</dbReference>